<dbReference type="PANTHER" id="PTHR13774">
    <property type="entry name" value="PHENAZINE BIOSYNTHESIS PROTEIN"/>
    <property type="match status" value="1"/>
</dbReference>
<evidence type="ECO:0000313" key="2">
    <source>
        <dbReference type="EMBL" id="WHS95871.1"/>
    </source>
</evidence>
<proteinExistence type="predicted"/>
<dbReference type="RefSeq" id="WP_127584960.1">
    <property type="nucleotide sequence ID" value="NZ_CP120366.1"/>
</dbReference>
<feature type="region of interest" description="Disordered" evidence="1">
    <location>
        <begin position="291"/>
        <end position="311"/>
    </location>
</feature>
<sequence length="311" mass="34487">MTSGKGFILPPLLGEGRRDAWQSDRDLPAAVVHAFADARFAGNPAAIVLYDEFPVFTDCLQLAQRLRQPVTVFLRPLEETGHFEIRWFTQNAELDLCGHGTLAAAYWLFRSGYCPSNRVSFRSPKGLLHASLNGDTVRVALPGINTVAADPLEYEAVQRCMEVPVKEVRKAYDDYVVVVASERVVLDYEPNFQRISQIDCRGVVLTALVDPGGPLREFDIVSRFFAPRIAINEDQVCVSAHCKLYPYWARILGRTDLRALQASESGGVLELSFSDGRVIVGGRAKLGSIESRNEGTRDADHGSAFAWKQSR</sequence>
<dbReference type="Proteomes" id="UP001233264">
    <property type="component" value="Plasmid pSkuCCBAU71714a"/>
</dbReference>
<dbReference type="Gene3D" id="3.10.310.10">
    <property type="entry name" value="Diaminopimelate Epimerase, Chain A, domain 1"/>
    <property type="match status" value="2"/>
</dbReference>
<protein>
    <submittedName>
        <fullName evidence="2">PhzF family phenazine biosynthesis protein</fullName>
    </submittedName>
</protein>
<dbReference type="EMBL" id="CP120366">
    <property type="protein sequence ID" value="WHS95871.1"/>
    <property type="molecule type" value="Genomic_DNA"/>
</dbReference>
<dbReference type="Pfam" id="PF02567">
    <property type="entry name" value="PhzC-PhzF"/>
    <property type="match status" value="1"/>
</dbReference>
<dbReference type="InterPro" id="IPR003719">
    <property type="entry name" value="Phenazine_PhzF-like"/>
</dbReference>
<keyword evidence="3" id="KW-1185">Reference proteome</keyword>
<accession>A0ABY8TD85</accession>
<dbReference type="PIRSF" id="PIRSF016184">
    <property type="entry name" value="PhzC_PhzF"/>
    <property type="match status" value="1"/>
</dbReference>
<evidence type="ECO:0000256" key="1">
    <source>
        <dbReference type="SAM" id="MobiDB-lite"/>
    </source>
</evidence>
<name>A0ABY8TD85_9HYPH</name>
<evidence type="ECO:0000313" key="3">
    <source>
        <dbReference type="Proteomes" id="UP001233264"/>
    </source>
</evidence>
<organism evidence="2 3">
    <name type="scientific">Sinorhizobium kummerowiae</name>
    <dbReference type="NCBI Taxonomy" id="158892"/>
    <lineage>
        <taxon>Bacteria</taxon>
        <taxon>Pseudomonadati</taxon>
        <taxon>Pseudomonadota</taxon>
        <taxon>Alphaproteobacteria</taxon>
        <taxon>Hyphomicrobiales</taxon>
        <taxon>Rhizobiaceae</taxon>
        <taxon>Sinorhizobium/Ensifer group</taxon>
        <taxon>Sinorhizobium</taxon>
    </lineage>
</organism>
<reference evidence="2 3" key="1">
    <citation type="submission" date="2023-03" db="EMBL/GenBank/DDBJ databases">
        <authorList>
            <person name="Menendez E."/>
            <person name="Kaur S."/>
            <person name="Flores-Felix J.D."/>
            <person name="diCenzo G.C."/>
            <person name="Peix A."/>
            <person name="Velazquez E."/>
        </authorList>
    </citation>
    <scope>NUCLEOTIDE SEQUENCE [LARGE SCALE GENOMIC DNA]</scope>
    <source>
        <strain evidence="2 3">CCBAU 71714</strain>
        <plasmid evidence="2 3">pSkuCCBAU71714a</plasmid>
    </source>
</reference>
<dbReference type="PANTHER" id="PTHR13774:SF42">
    <property type="match status" value="1"/>
</dbReference>
<gene>
    <name evidence="2" type="ORF">PZL22_006043</name>
</gene>
<geneLocation type="plasmid" evidence="2 3">
    <name>pSkuCCBAU71714a</name>
</geneLocation>
<dbReference type="SUPFAM" id="SSF54506">
    <property type="entry name" value="Diaminopimelate epimerase-like"/>
    <property type="match status" value="1"/>
</dbReference>
<keyword evidence="2" id="KW-0614">Plasmid</keyword>
<feature type="compositionally biased region" description="Basic and acidic residues" evidence="1">
    <location>
        <begin position="291"/>
        <end position="301"/>
    </location>
</feature>